<reference evidence="2" key="1">
    <citation type="submission" date="2015-04" db="UniProtKB">
        <authorList>
            <consortium name="EnsemblPlants"/>
        </authorList>
    </citation>
    <scope>IDENTIFICATION</scope>
</reference>
<evidence type="ECO:0000313" key="3">
    <source>
        <dbReference type="Proteomes" id="UP000008021"/>
    </source>
</evidence>
<keyword evidence="3" id="KW-1185">Reference proteome</keyword>
<accession>A0A0E0CGB4</accession>
<organism evidence="2">
    <name type="scientific">Oryza meridionalis</name>
    <dbReference type="NCBI Taxonomy" id="40149"/>
    <lineage>
        <taxon>Eukaryota</taxon>
        <taxon>Viridiplantae</taxon>
        <taxon>Streptophyta</taxon>
        <taxon>Embryophyta</taxon>
        <taxon>Tracheophyta</taxon>
        <taxon>Spermatophyta</taxon>
        <taxon>Magnoliopsida</taxon>
        <taxon>Liliopsida</taxon>
        <taxon>Poales</taxon>
        <taxon>Poaceae</taxon>
        <taxon>BOP clade</taxon>
        <taxon>Oryzoideae</taxon>
        <taxon>Oryzeae</taxon>
        <taxon>Oryzinae</taxon>
        <taxon>Oryza</taxon>
    </lineage>
</organism>
<protein>
    <submittedName>
        <fullName evidence="2">Uncharacterized protein</fullName>
    </submittedName>
</protein>
<dbReference type="AlphaFoldDB" id="A0A0E0CGB4"/>
<evidence type="ECO:0000256" key="1">
    <source>
        <dbReference type="SAM" id="MobiDB-lite"/>
    </source>
</evidence>
<evidence type="ECO:0000313" key="2">
    <source>
        <dbReference type="EnsemblPlants" id="OMERI02G06180.1"/>
    </source>
</evidence>
<sequence>MVNLNSAFAAATGPPAQDPPQLLARGEEVHVNGNVEEDPNEHSSRDPGRNLLIPHLKDLVRRPHPSK</sequence>
<dbReference type="Proteomes" id="UP000008021">
    <property type="component" value="Chromosome 2"/>
</dbReference>
<name>A0A0E0CGB4_9ORYZ</name>
<dbReference type="HOGENOM" id="CLU_2816741_0_0_1"/>
<dbReference type="Gramene" id="OMERI02G06180.1">
    <property type="protein sequence ID" value="OMERI02G06180.1"/>
    <property type="gene ID" value="OMERI02G06180"/>
</dbReference>
<reference evidence="2" key="2">
    <citation type="submission" date="2018-05" db="EMBL/GenBank/DDBJ databases">
        <title>OmerRS3 (Oryza meridionalis Reference Sequence Version 3).</title>
        <authorList>
            <person name="Zhang J."/>
            <person name="Kudrna D."/>
            <person name="Lee S."/>
            <person name="Talag J."/>
            <person name="Welchert J."/>
            <person name="Wing R.A."/>
        </authorList>
    </citation>
    <scope>NUCLEOTIDE SEQUENCE [LARGE SCALE GENOMIC DNA]</scope>
    <source>
        <strain evidence="2">cv. OR44</strain>
    </source>
</reference>
<proteinExistence type="predicted"/>
<dbReference type="EnsemblPlants" id="OMERI02G06180.1">
    <property type="protein sequence ID" value="OMERI02G06180.1"/>
    <property type="gene ID" value="OMERI02G06180"/>
</dbReference>
<feature type="region of interest" description="Disordered" evidence="1">
    <location>
        <begin position="1"/>
        <end position="67"/>
    </location>
</feature>